<protein>
    <submittedName>
        <fullName evidence="2">Uncharacterized protein</fullName>
    </submittedName>
</protein>
<reference evidence="3" key="1">
    <citation type="journal article" date="2014" name="Genome Announc.">
        <title>Draft genome sequence of the plant-pathogenic soil fungus Rhizoctonia solani anastomosis group 3 strain Rhs1AP.</title>
        <authorList>
            <person name="Cubeta M.A."/>
            <person name="Thomas E."/>
            <person name="Dean R.A."/>
            <person name="Jabaji S."/>
            <person name="Neate S.M."/>
            <person name="Tavantzis S."/>
            <person name="Toda T."/>
            <person name="Vilgalys R."/>
            <person name="Bharathan N."/>
            <person name="Fedorova-Abrams N."/>
            <person name="Pakala S.B."/>
            <person name="Pakala S.M."/>
            <person name="Zafar N."/>
            <person name="Joardar V."/>
            <person name="Losada L."/>
            <person name="Nierman W.C."/>
        </authorList>
    </citation>
    <scope>NUCLEOTIDE SEQUENCE [LARGE SCALE GENOMIC DNA]</scope>
    <source>
        <strain evidence="3">AG-3</strain>
    </source>
</reference>
<comment type="caution">
    <text evidence="2">The sequence shown here is derived from an EMBL/GenBank/DDBJ whole genome shotgun (WGS) entry which is preliminary data.</text>
</comment>
<feature type="region of interest" description="Disordered" evidence="1">
    <location>
        <begin position="1"/>
        <end position="32"/>
    </location>
</feature>
<organism evidence="2 3">
    <name type="scientific">Rhizoctonia solani AG-3 Rhs1AP</name>
    <dbReference type="NCBI Taxonomy" id="1086054"/>
    <lineage>
        <taxon>Eukaryota</taxon>
        <taxon>Fungi</taxon>
        <taxon>Dikarya</taxon>
        <taxon>Basidiomycota</taxon>
        <taxon>Agaricomycotina</taxon>
        <taxon>Agaricomycetes</taxon>
        <taxon>Cantharellales</taxon>
        <taxon>Ceratobasidiaceae</taxon>
        <taxon>Rhizoctonia</taxon>
    </lineage>
</organism>
<evidence type="ECO:0000256" key="1">
    <source>
        <dbReference type="SAM" id="MobiDB-lite"/>
    </source>
</evidence>
<dbReference type="AlphaFoldDB" id="X8JE46"/>
<gene>
    <name evidence="2" type="ORF">RSOL_387130</name>
</gene>
<dbReference type="Proteomes" id="UP000030108">
    <property type="component" value="Unassembled WGS sequence"/>
</dbReference>
<accession>X8JE46</accession>
<name>X8JE46_9AGAM</name>
<sequence length="32" mass="3703">MRSSRMGVQGQGWLGATNDNDEYEYAPQRTQR</sequence>
<proteinExistence type="predicted"/>
<evidence type="ECO:0000313" key="2">
    <source>
        <dbReference type="EMBL" id="EUC61193.1"/>
    </source>
</evidence>
<dbReference type="EMBL" id="JATN01000319">
    <property type="protein sequence ID" value="EUC61193.1"/>
    <property type="molecule type" value="Genomic_DNA"/>
</dbReference>
<evidence type="ECO:0000313" key="3">
    <source>
        <dbReference type="Proteomes" id="UP000030108"/>
    </source>
</evidence>